<dbReference type="InParanoid" id="A0A0G4GMS6"/>
<dbReference type="STRING" id="1169540.A0A0G4GMS6"/>
<feature type="compositionally biased region" description="Low complexity" evidence="1">
    <location>
        <begin position="305"/>
        <end position="322"/>
    </location>
</feature>
<dbReference type="VEuPathDB" id="CryptoDB:Vbra_22342"/>
<proteinExistence type="predicted"/>
<evidence type="ECO:0000313" key="3">
    <source>
        <dbReference type="Proteomes" id="UP000041254"/>
    </source>
</evidence>
<feature type="region of interest" description="Disordered" evidence="1">
    <location>
        <begin position="820"/>
        <end position="855"/>
    </location>
</feature>
<feature type="compositionally biased region" description="Pro residues" evidence="1">
    <location>
        <begin position="826"/>
        <end position="835"/>
    </location>
</feature>
<protein>
    <submittedName>
        <fullName evidence="2">Uncharacterized protein</fullName>
    </submittedName>
</protein>
<feature type="region of interest" description="Disordered" evidence="1">
    <location>
        <begin position="298"/>
        <end position="322"/>
    </location>
</feature>
<keyword evidence="3" id="KW-1185">Reference proteome</keyword>
<feature type="compositionally biased region" description="Low complexity" evidence="1">
    <location>
        <begin position="1"/>
        <end position="11"/>
    </location>
</feature>
<feature type="compositionally biased region" description="Polar residues" evidence="1">
    <location>
        <begin position="200"/>
        <end position="213"/>
    </location>
</feature>
<accession>A0A0G4GMS6</accession>
<organism evidence="2 3">
    <name type="scientific">Vitrella brassicaformis (strain CCMP3155)</name>
    <dbReference type="NCBI Taxonomy" id="1169540"/>
    <lineage>
        <taxon>Eukaryota</taxon>
        <taxon>Sar</taxon>
        <taxon>Alveolata</taxon>
        <taxon>Colpodellida</taxon>
        <taxon>Vitrellaceae</taxon>
        <taxon>Vitrella</taxon>
    </lineage>
</organism>
<gene>
    <name evidence="2" type="ORF">Vbra_22342</name>
</gene>
<reference evidence="2 3" key="1">
    <citation type="submission" date="2014-11" db="EMBL/GenBank/DDBJ databases">
        <authorList>
            <person name="Zhu J."/>
            <person name="Qi W."/>
            <person name="Song R."/>
        </authorList>
    </citation>
    <scope>NUCLEOTIDE SEQUENCE [LARGE SCALE GENOMIC DNA]</scope>
</reference>
<feature type="region of interest" description="Disordered" evidence="1">
    <location>
        <begin position="1"/>
        <end position="25"/>
    </location>
</feature>
<dbReference type="PhylomeDB" id="A0A0G4GMS6"/>
<feature type="region of interest" description="Disordered" evidence="1">
    <location>
        <begin position="260"/>
        <end position="280"/>
    </location>
</feature>
<evidence type="ECO:0000256" key="1">
    <source>
        <dbReference type="SAM" id="MobiDB-lite"/>
    </source>
</evidence>
<feature type="region of interest" description="Disordered" evidence="1">
    <location>
        <begin position="442"/>
        <end position="461"/>
    </location>
</feature>
<feature type="compositionally biased region" description="Polar residues" evidence="1">
    <location>
        <begin position="223"/>
        <end position="232"/>
    </location>
</feature>
<name>A0A0G4GMS6_VITBC</name>
<evidence type="ECO:0000313" key="2">
    <source>
        <dbReference type="EMBL" id="CEM31510.1"/>
    </source>
</evidence>
<dbReference type="Proteomes" id="UP000041254">
    <property type="component" value="Unassembled WGS sequence"/>
</dbReference>
<feature type="compositionally biased region" description="Polar residues" evidence="1">
    <location>
        <begin position="451"/>
        <end position="461"/>
    </location>
</feature>
<feature type="region of interest" description="Disordered" evidence="1">
    <location>
        <begin position="140"/>
        <end position="245"/>
    </location>
</feature>
<dbReference type="AlphaFoldDB" id="A0A0G4GMS6"/>
<dbReference type="EMBL" id="CDMY01000722">
    <property type="protein sequence ID" value="CEM31510.1"/>
    <property type="molecule type" value="Genomic_DNA"/>
</dbReference>
<sequence length="855" mass="89874">MAASASSSSAAIPPHSDVTPRSASSRYQEGTRVVLLSSTKRAPTDDYVWVTARVHRIDPHVVYEKEGTLREGTALFMREVGGMREEFKVVVPNNETMTLTHTNPQPPVLWDVSKKAPVRFGDDLLASLCSFMTPRELSAILPQPRVQQQPHITIKPSTDGGEEGTGSPNKKSRRQKPILRESGCRLSSVGGHGSAPSPLSAITSSPDLPSTNGGPLFAGAAFGSSNGETTAASKEEPADVELPGVPSVSSLFGGLSLSGTSTGEGGLSDRVAAAGSSGGGPPSLFTFGAATAAAKPRTRAKRVSAARPAASTSAGPATTTIPAPVDLFDGTIQTHGGSTFAPAKAPPTAQSTTTAASGLFDIGRASTRGGGGNLFGGGAASGGGSLFGRVGSTGSRLSGTGTRTGRTFGQTPGSVLGGSIFGSTGVAASSVARRASLSTGESLSGGAAFGQQPSGGAAQSSPSLIHTAALHQQTLIAIDSSTDADRQFWESMTPEEAFRLGRRLINLTAVTVVQPRSDRLWCLDNMISVVEGHADGRREACEKEGQHHMAKGSLETIHFTTTTSSTSSVEQHRPPIPPSFAAPRPTLHALRAITGAVQQHSVLVNTGWKMPPLEYVDQEGWDADELGRFIRSSSSLKEVGGCRWTWGEWATFFEHFLEAPAGQPGPLKHLQTIGEIEYDDNEETPDQYRQGDVLTSRGCRKSLTRLDVRIPQLTGHDSLSALLAVDNFINTCCVSPDVPLNVRVWRLSNFQLSVFYADALPSRPSPFIKTAIQEAARRAMYVTYTLSQYDITHPIDEPSQAAIEIAESLTFDSVREVTVSSAHGFGPPPGTPSHPPSSTTCSRSQRPESCMSSAV</sequence>